<evidence type="ECO:0000259" key="1">
    <source>
        <dbReference type="Pfam" id="PF03372"/>
    </source>
</evidence>
<dbReference type="GO" id="GO:0004519">
    <property type="term" value="F:endonuclease activity"/>
    <property type="evidence" value="ECO:0007669"/>
    <property type="project" value="UniProtKB-KW"/>
</dbReference>
<dbReference type="InterPro" id="IPR051916">
    <property type="entry name" value="GPI-anchor_lipid_remodeler"/>
</dbReference>
<gene>
    <name evidence="2" type="ORF">DOZ80_29485</name>
</gene>
<dbReference type="PANTHER" id="PTHR14859">
    <property type="entry name" value="CALCOFLUOR WHITE HYPERSENSITIVE PROTEIN PRECURSOR"/>
    <property type="match status" value="1"/>
</dbReference>
<name>A0A327MLE9_PSEFL</name>
<comment type="caution">
    <text evidence="2">The sequence shown here is derived from an EMBL/GenBank/DDBJ whole genome shotgun (WGS) entry which is preliminary data.</text>
</comment>
<proteinExistence type="predicted"/>
<protein>
    <submittedName>
        <fullName evidence="2">Endonuclease/exonuclease/phosphatase family protein</fullName>
    </submittedName>
</protein>
<dbReference type="Pfam" id="PF03372">
    <property type="entry name" value="Exo_endo_phos"/>
    <property type="match status" value="1"/>
</dbReference>
<reference evidence="2 3" key="1">
    <citation type="submission" date="2018-06" db="EMBL/GenBank/DDBJ databases">
        <authorList>
            <person name="Zhirakovskaya E."/>
        </authorList>
    </citation>
    <scope>NUCLEOTIDE SEQUENCE [LARGE SCALE GENOMIC DNA]</scope>
    <source>
        <strain evidence="2 3">LY3</strain>
    </source>
</reference>
<keyword evidence="2" id="KW-0269">Exonuclease</keyword>
<dbReference type="GO" id="GO:0004527">
    <property type="term" value="F:exonuclease activity"/>
    <property type="evidence" value="ECO:0007669"/>
    <property type="project" value="UniProtKB-KW"/>
</dbReference>
<dbReference type="AlphaFoldDB" id="A0A327MLE9"/>
<feature type="domain" description="Endonuclease/exonuclease/phosphatase" evidence="1">
    <location>
        <begin position="152"/>
        <end position="383"/>
    </location>
</feature>
<dbReference type="Gene3D" id="3.60.10.10">
    <property type="entry name" value="Endonuclease/exonuclease/phosphatase"/>
    <property type="match status" value="1"/>
</dbReference>
<dbReference type="EMBL" id="QLIN01000020">
    <property type="protein sequence ID" value="RAI63033.1"/>
    <property type="molecule type" value="Genomic_DNA"/>
</dbReference>
<keyword evidence="2" id="KW-0255">Endonuclease</keyword>
<organism evidence="2 3">
    <name type="scientific">Pseudomonas fluorescens</name>
    <dbReference type="NCBI Taxonomy" id="294"/>
    <lineage>
        <taxon>Bacteria</taxon>
        <taxon>Pseudomonadati</taxon>
        <taxon>Pseudomonadota</taxon>
        <taxon>Gammaproteobacteria</taxon>
        <taxon>Pseudomonadales</taxon>
        <taxon>Pseudomonadaceae</taxon>
        <taxon>Pseudomonas</taxon>
    </lineage>
</organism>
<sequence>MQAPLIAELATFHMAAKLNRASFAGSAKAMAIRIASFNLENLFTRPTAMMMESVEGQQALDDHALANVIVAKQVYSDSDKQQLLELDRRYHFSALNPPTNALVSLKKVRGSLYRRAEDGTISVAADGRRDWTGWFDLLREDVSWQAVFNTGRVIQEVKPDILICVEVENRPTLQRFNDQVLGVILDERYPHVMVIDGNDSRGIDVGLLSRYPIVNIRSHVDDRHEGRPVFSRDCPEYVVELPSGNQIVVCPNHFKSKRGGNDDAAQARRLAQCKRAAEIAREAEKAIPWVLVGGDLNDTPDSPAVAPLLLNDWSDIQSHPDYPTDRPGTYSTGTASNKIDYLIMSGALRKKLVGVGVERRGTFHPKLWAPFEGVTAVTEASDHHCIWADFNIG</sequence>
<keyword evidence="2" id="KW-0540">Nuclease</keyword>
<evidence type="ECO:0000313" key="3">
    <source>
        <dbReference type="Proteomes" id="UP000249493"/>
    </source>
</evidence>
<accession>A0A327MLE9</accession>
<dbReference type="PANTHER" id="PTHR14859:SF1">
    <property type="entry name" value="PGAP2-INTERACTING PROTEIN"/>
    <property type="match status" value="1"/>
</dbReference>
<dbReference type="InterPro" id="IPR005135">
    <property type="entry name" value="Endo/exonuclease/phosphatase"/>
</dbReference>
<dbReference type="GO" id="GO:0006506">
    <property type="term" value="P:GPI anchor biosynthetic process"/>
    <property type="evidence" value="ECO:0007669"/>
    <property type="project" value="TreeGrafter"/>
</dbReference>
<dbReference type="SUPFAM" id="SSF56219">
    <property type="entry name" value="DNase I-like"/>
    <property type="match status" value="1"/>
</dbReference>
<keyword evidence="2" id="KW-0378">Hydrolase</keyword>
<evidence type="ECO:0000313" key="2">
    <source>
        <dbReference type="EMBL" id="RAI63033.1"/>
    </source>
</evidence>
<dbReference type="GO" id="GO:0016020">
    <property type="term" value="C:membrane"/>
    <property type="evidence" value="ECO:0007669"/>
    <property type="project" value="GOC"/>
</dbReference>
<dbReference type="Proteomes" id="UP000249493">
    <property type="component" value="Unassembled WGS sequence"/>
</dbReference>
<dbReference type="InterPro" id="IPR036691">
    <property type="entry name" value="Endo/exonu/phosph_ase_sf"/>
</dbReference>